<reference evidence="7 8" key="1">
    <citation type="submission" date="2022-12" db="EMBL/GenBank/DDBJ databases">
        <title>Chromosome-level genome of Tegillarca granosa.</title>
        <authorList>
            <person name="Kim J."/>
        </authorList>
    </citation>
    <scope>NUCLEOTIDE SEQUENCE [LARGE SCALE GENOMIC DNA]</scope>
    <source>
        <strain evidence="7">Teg-2019</strain>
        <tissue evidence="7">Adductor muscle</tissue>
    </source>
</reference>
<dbReference type="PROSITE" id="PS50850">
    <property type="entry name" value="MFS"/>
    <property type="match status" value="1"/>
</dbReference>
<evidence type="ECO:0000256" key="3">
    <source>
        <dbReference type="ARBA" id="ARBA00022989"/>
    </source>
</evidence>
<feature type="transmembrane region" description="Helical" evidence="5">
    <location>
        <begin position="376"/>
        <end position="396"/>
    </location>
</feature>
<feature type="transmembrane region" description="Helical" evidence="5">
    <location>
        <begin position="253"/>
        <end position="271"/>
    </location>
</feature>
<dbReference type="InterPro" id="IPR036259">
    <property type="entry name" value="MFS_trans_sf"/>
</dbReference>
<gene>
    <name evidence="7" type="ORF">KUTeg_006929</name>
</gene>
<dbReference type="SUPFAM" id="SSF103473">
    <property type="entry name" value="MFS general substrate transporter"/>
    <property type="match status" value="1"/>
</dbReference>
<evidence type="ECO:0000313" key="8">
    <source>
        <dbReference type="Proteomes" id="UP001217089"/>
    </source>
</evidence>
<feature type="transmembrane region" description="Helical" evidence="5">
    <location>
        <begin position="138"/>
        <end position="158"/>
    </location>
</feature>
<keyword evidence="2 5" id="KW-0812">Transmembrane</keyword>
<feature type="transmembrane region" description="Helical" evidence="5">
    <location>
        <begin position="460"/>
        <end position="481"/>
    </location>
</feature>
<dbReference type="Pfam" id="PF00083">
    <property type="entry name" value="Sugar_tr"/>
    <property type="match status" value="1"/>
</dbReference>
<evidence type="ECO:0000256" key="1">
    <source>
        <dbReference type="ARBA" id="ARBA00004141"/>
    </source>
</evidence>
<keyword evidence="3 5" id="KW-1133">Transmembrane helix</keyword>
<evidence type="ECO:0000256" key="2">
    <source>
        <dbReference type="ARBA" id="ARBA00022692"/>
    </source>
</evidence>
<feature type="transmembrane region" description="Helical" evidence="5">
    <location>
        <begin position="228"/>
        <end position="247"/>
    </location>
</feature>
<evidence type="ECO:0000259" key="6">
    <source>
        <dbReference type="PROSITE" id="PS50850"/>
    </source>
</evidence>
<feature type="transmembrane region" description="Helical" evidence="5">
    <location>
        <begin position="342"/>
        <end position="364"/>
    </location>
</feature>
<evidence type="ECO:0000256" key="5">
    <source>
        <dbReference type="SAM" id="Phobius"/>
    </source>
</evidence>
<keyword evidence="4 5" id="KW-0472">Membrane</keyword>
<feature type="domain" description="Major facilitator superfamily (MFS) profile" evidence="6">
    <location>
        <begin position="90"/>
        <end position="486"/>
    </location>
</feature>
<feature type="transmembrane region" description="Helical" evidence="5">
    <location>
        <begin position="22"/>
        <end position="45"/>
    </location>
</feature>
<proteinExistence type="predicted"/>
<feature type="transmembrane region" description="Helical" evidence="5">
    <location>
        <begin position="428"/>
        <end position="448"/>
    </location>
</feature>
<dbReference type="PANTHER" id="PTHR24064">
    <property type="entry name" value="SOLUTE CARRIER FAMILY 22 MEMBER"/>
    <property type="match status" value="1"/>
</dbReference>
<dbReference type="Gene3D" id="1.20.1250.20">
    <property type="entry name" value="MFS general substrate transporter like domains"/>
    <property type="match status" value="1"/>
</dbReference>
<sequence length="505" mass="56328">MLKMTYDDILIHLGEFGKYQKILYGLVSIPAIFVAMFALSSVFLFGKQDFRCRFSEQKNDTFDDEYNHTDLFQTSLNESIDKKEPKCVFIENVTEISCPKWIYDKTIFTSTVNLLNDFVTKAFDLVCDRETIPSHMNMAFFGGFFVASFTIGSVSDTIGRKPVMYIFLLIMFGSNIALPWAPNILAFGILRFLNGLSTFMRQRLCKSNARNTAMEIVGPGKRIQAGTFITFLWCIGEFILCLFAYFIRNWQDLQLAITIPMATMLVLGFFIPESPRWLIVKGKTSAARQILQKAAKTNKVDLPLDIISKNLTGEKEKAESAAVISMTYFGLTLSVGSLGGDIYINFLLSSFVELAGYISCLLLMDRIGRKRVHCGNLMIGGISCLLTIFPTLYAGASLKWTNTLLAMIGKFCISTTFAELFPTVIRGFAMGSFNIGARVAVMISPYILNLSDLVDSSFGKALPLIIFGSLGTIIAILSFNLPETLNEKLPETLEDLLEAESFKLA</sequence>
<feature type="transmembrane region" description="Helical" evidence="5">
    <location>
        <begin position="164"/>
        <end position="193"/>
    </location>
</feature>
<dbReference type="Proteomes" id="UP001217089">
    <property type="component" value="Unassembled WGS sequence"/>
</dbReference>
<organism evidence="7 8">
    <name type="scientific">Tegillarca granosa</name>
    <name type="common">Malaysian cockle</name>
    <name type="synonym">Anadara granosa</name>
    <dbReference type="NCBI Taxonomy" id="220873"/>
    <lineage>
        <taxon>Eukaryota</taxon>
        <taxon>Metazoa</taxon>
        <taxon>Spiralia</taxon>
        <taxon>Lophotrochozoa</taxon>
        <taxon>Mollusca</taxon>
        <taxon>Bivalvia</taxon>
        <taxon>Autobranchia</taxon>
        <taxon>Pteriomorphia</taxon>
        <taxon>Arcoida</taxon>
        <taxon>Arcoidea</taxon>
        <taxon>Arcidae</taxon>
        <taxon>Tegillarca</taxon>
    </lineage>
</organism>
<dbReference type="InterPro" id="IPR020846">
    <property type="entry name" value="MFS_dom"/>
</dbReference>
<evidence type="ECO:0000313" key="7">
    <source>
        <dbReference type="EMBL" id="KAJ8314779.1"/>
    </source>
</evidence>
<evidence type="ECO:0000256" key="4">
    <source>
        <dbReference type="ARBA" id="ARBA00023136"/>
    </source>
</evidence>
<comment type="caution">
    <text evidence="7">The sequence shown here is derived from an EMBL/GenBank/DDBJ whole genome shotgun (WGS) entry which is preliminary data.</text>
</comment>
<feature type="transmembrane region" description="Helical" evidence="5">
    <location>
        <begin position="318"/>
        <end position="336"/>
    </location>
</feature>
<comment type="subcellular location">
    <subcellularLocation>
        <location evidence="1">Membrane</location>
        <topology evidence="1">Multi-pass membrane protein</topology>
    </subcellularLocation>
</comment>
<keyword evidence="8" id="KW-1185">Reference proteome</keyword>
<accession>A0ABQ9FBR8</accession>
<name>A0ABQ9FBR8_TEGGR</name>
<protein>
    <recommendedName>
        <fullName evidence="6">Major facilitator superfamily (MFS) profile domain-containing protein</fullName>
    </recommendedName>
</protein>
<dbReference type="EMBL" id="JARBDR010000337">
    <property type="protein sequence ID" value="KAJ8314779.1"/>
    <property type="molecule type" value="Genomic_DNA"/>
</dbReference>
<dbReference type="InterPro" id="IPR005828">
    <property type="entry name" value="MFS_sugar_transport-like"/>
</dbReference>